<evidence type="ECO:0000256" key="6">
    <source>
        <dbReference type="RuleBase" id="RU368091"/>
    </source>
</evidence>
<comment type="cofactor">
    <cofactor evidence="6">
        <name>Zn(2+)</name>
        <dbReference type="ChEBI" id="CHEBI:29105"/>
    </cofactor>
    <text evidence="6">Binds 1 zinc ion.</text>
</comment>
<keyword evidence="4 6" id="KW-0862">Zinc</keyword>
<name>A0A1T4L2Z6_TREPO</name>
<dbReference type="GeneID" id="78316727"/>
<dbReference type="InterPro" id="IPR004438">
    <property type="entry name" value="Peptidase_M3B"/>
</dbReference>
<evidence type="ECO:0000256" key="2">
    <source>
        <dbReference type="ARBA" id="ARBA00022723"/>
    </source>
</evidence>
<dbReference type="EC" id="3.4.24.-" evidence="6"/>
<dbReference type="InterPro" id="IPR001567">
    <property type="entry name" value="Pept_M3A_M3B_dom"/>
</dbReference>
<accession>A0A1T4L2Z6</accession>
<keyword evidence="10" id="KW-1185">Reference proteome</keyword>
<comment type="similarity">
    <text evidence="6">Belongs to the peptidase M3B family.</text>
</comment>
<protein>
    <recommendedName>
        <fullName evidence="6">Oligopeptidase F</fullName>
        <ecNumber evidence="6">3.4.24.-</ecNumber>
    </recommendedName>
</protein>
<evidence type="ECO:0000313" key="9">
    <source>
        <dbReference type="EMBL" id="SJZ49095.1"/>
    </source>
</evidence>
<dbReference type="NCBIfam" id="TIGR00181">
    <property type="entry name" value="pepF"/>
    <property type="match status" value="1"/>
</dbReference>
<evidence type="ECO:0000256" key="5">
    <source>
        <dbReference type="ARBA" id="ARBA00023049"/>
    </source>
</evidence>
<dbReference type="Gene3D" id="1.10.287.830">
    <property type="entry name" value="putative peptidase helix hairpin domain like"/>
    <property type="match status" value="1"/>
</dbReference>
<evidence type="ECO:0000313" key="10">
    <source>
        <dbReference type="Proteomes" id="UP000190423"/>
    </source>
</evidence>
<evidence type="ECO:0000259" key="7">
    <source>
        <dbReference type="Pfam" id="PF01432"/>
    </source>
</evidence>
<dbReference type="GO" id="GO:0004222">
    <property type="term" value="F:metalloendopeptidase activity"/>
    <property type="evidence" value="ECO:0007669"/>
    <property type="project" value="UniProtKB-UniRule"/>
</dbReference>
<dbReference type="PANTHER" id="PTHR11804:SF84">
    <property type="entry name" value="SACCHAROLYSIN"/>
    <property type="match status" value="1"/>
</dbReference>
<evidence type="ECO:0000259" key="8">
    <source>
        <dbReference type="Pfam" id="PF08439"/>
    </source>
</evidence>
<evidence type="ECO:0000256" key="3">
    <source>
        <dbReference type="ARBA" id="ARBA00022801"/>
    </source>
</evidence>
<dbReference type="InterPro" id="IPR045090">
    <property type="entry name" value="Pept_M3A_M3B"/>
</dbReference>
<dbReference type="GO" id="GO:0006508">
    <property type="term" value="P:proteolysis"/>
    <property type="evidence" value="ECO:0007669"/>
    <property type="project" value="UniProtKB-KW"/>
</dbReference>
<feature type="domain" description="Oligopeptidase F N-terminal" evidence="8">
    <location>
        <begin position="116"/>
        <end position="182"/>
    </location>
</feature>
<evidence type="ECO:0000256" key="1">
    <source>
        <dbReference type="ARBA" id="ARBA00022670"/>
    </source>
</evidence>
<feature type="domain" description="Peptidase M3A/M3B catalytic" evidence="7">
    <location>
        <begin position="206"/>
        <end position="586"/>
    </location>
</feature>
<proteinExistence type="inferred from homology"/>
<keyword evidence="3 6" id="KW-0378">Hydrolase</keyword>
<organism evidence="9 10">
    <name type="scientific">Treponema porcinum</name>
    <dbReference type="NCBI Taxonomy" id="261392"/>
    <lineage>
        <taxon>Bacteria</taxon>
        <taxon>Pseudomonadati</taxon>
        <taxon>Spirochaetota</taxon>
        <taxon>Spirochaetia</taxon>
        <taxon>Spirochaetales</taxon>
        <taxon>Treponemataceae</taxon>
        <taxon>Treponema</taxon>
    </lineage>
</organism>
<dbReference type="InterPro" id="IPR042088">
    <property type="entry name" value="OligoPept_F_C"/>
</dbReference>
<dbReference type="AlphaFoldDB" id="A0A1T4L2Z6"/>
<comment type="function">
    <text evidence="6">Has oligopeptidase activity and degrades a variety of small bioactive peptides.</text>
</comment>
<evidence type="ECO:0000256" key="4">
    <source>
        <dbReference type="ARBA" id="ARBA00022833"/>
    </source>
</evidence>
<keyword evidence="2 6" id="KW-0479">Metal-binding</keyword>
<keyword evidence="5 6" id="KW-0482">Metalloprotease</keyword>
<dbReference type="PANTHER" id="PTHR11804">
    <property type="entry name" value="PROTEASE M3 THIMET OLIGOPEPTIDASE-RELATED"/>
    <property type="match status" value="1"/>
</dbReference>
<dbReference type="CDD" id="cd09608">
    <property type="entry name" value="M3B_PepF"/>
    <property type="match status" value="1"/>
</dbReference>
<keyword evidence="1 6" id="KW-0645">Protease</keyword>
<sequence>MSNTTIPARKDIPESDKWDLSSIYKSNEEWEENLKVLPSLTKKVVQYKGRLGESSDVLLEALKALEEAELRMETVYHYASLQHEADEDDSSATDRDGRAMMAYTRMMSDLSFIDPEIQSVDETKLRKWISLPEFKDYKIYIEKLLHFKKYILSEKEERILSLQMQPAQTPYNAFSVLSNVDMNKTFGTVNVCGEERPLTETTWSVFMENQDRKVREEAYKKFYKKFEEHQNTIAALYAGNVNQDVFLMRARGYSSSLEMALFGNKVPVSVYHNLIDCVHKNLVPLHEYYALRKKVLGVDELRHYDVYVPLVKSVETKTSYDEAVEICRKALSPLGTEYTDRLCDGLKNGWVDRYENVGKRSGAFSSGSYIGNPYILLNYKDDVIRDVFTMAHEGGHSMHSWYSVHNNPFMCYDYTIFEAEVASTFNEELVFEYLLKNAETKEMRAYLLSMRAGDILATLYRQTMFAEFELKAHELVEGGTPLTAELLRKIYRELLELYFGPEMHFEQNSDMEGLRIPHFYSSFYVYKYATGISAALALAKRVTEGGAKEREDYFAFLKSGGSRYPIESLRIAGVDMEKTKPVQDACDEFAKVIAELKEIL</sequence>
<gene>
    <name evidence="9" type="ORF">SAMN02745149_01431</name>
</gene>
<dbReference type="Pfam" id="PF08439">
    <property type="entry name" value="Peptidase_M3_N"/>
    <property type="match status" value="1"/>
</dbReference>
<dbReference type="Gene3D" id="1.10.1370.20">
    <property type="entry name" value="Oligoendopeptidase f, C-terminal domain"/>
    <property type="match status" value="1"/>
</dbReference>
<dbReference type="GO" id="GO:0046872">
    <property type="term" value="F:metal ion binding"/>
    <property type="evidence" value="ECO:0007669"/>
    <property type="project" value="UniProtKB-UniRule"/>
</dbReference>
<dbReference type="EMBL" id="FUWG01000010">
    <property type="protein sequence ID" value="SJZ49095.1"/>
    <property type="molecule type" value="Genomic_DNA"/>
</dbReference>
<dbReference type="Gene3D" id="1.20.140.70">
    <property type="entry name" value="Oligopeptidase f, N-terminal domain"/>
    <property type="match status" value="1"/>
</dbReference>
<dbReference type="OrthoDB" id="9766487at2"/>
<reference evidence="9 10" key="1">
    <citation type="submission" date="2017-02" db="EMBL/GenBank/DDBJ databases">
        <authorList>
            <person name="Peterson S.W."/>
        </authorList>
    </citation>
    <scope>NUCLEOTIDE SEQUENCE [LARGE SCALE GENOMIC DNA]</scope>
    <source>
        <strain evidence="9 10">ATCC BAA-908</strain>
    </source>
</reference>
<dbReference type="GO" id="GO:0006518">
    <property type="term" value="P:peptide metabolic process"/>
    <property type="evidence" value="ECO:0007669"/>
    <property type="project" value="TreeGrafter"/>
</dbReference>
<dbReference type="RefSeq" id="WP_078933345.1">
    <property type="nucleotide sequence ID" value="NZ_FUWG01000010.1"/>
</dbReference>
<dbReference type="STRING" id="261392.SAMN02745149_01431"/>
<dbReference type="Pfam" id="PF01432">
    <property type="entry name" value="Peptidase_M3"/>
    <property type="match status" value="1"/>
</dbReference>
<dbReference type="SUPFAM" id="SSF55486">
    <property type="entry name" value="Metalloproteases ('zincins'), catalytic domain"/>
    <property type="match status" value="1"/>
</dbReference>
<dbReference type="InterPro" id="IPR013647">
    <property type="entry name" value="OligopepF_N_dom"/>
</dbReference>
<dbReference type="Proteomes" id="UP000190423">
    <property type="component" value="Unassembled WGS sequence"/>
</dbReference>